<dbReference type="AlphaFoldDB" id="A0AAD6D7F5"/>
<dbReference type="Proteomes" id="UP001220324">
    <property type="component" value="Unassembled WGS sequence"/>
</dbReference>
<dbReference type="PROSITE" id="PS01360">
    <property type="entry name" value="ZF_MYND_1"/>
    <property type="match status" value="1"/>
</dbReference>
<dbReference type="InterPro" id="IPR002893">
    <property type="entry name" value="Znf_MYND"/>
</dbReference>
<feature type="domain" description="MYND-type" evidence="4">
    <location>
        <begin position="67"/>
        <end position="103"/>
    </location>
</feature>
<evidence type="ECO:0000256" key="2">
    <source>
        <dbReference type="ARBA" id="ARBA00022771"/>
    </source>
</evidence>
<accession>A0AAD6D7F5</accession>
<keyword evidence="6" id="KW-1185">Reference proteome</keyword>
<evidence type="ECO:0000256" key="1">
    <source>
        <dbReference type="ARBA" id="ARBA00022723"/>
    </source>
</evidence>
<evidence type="ECO:0000256" key="3">
    <source>
        <dbReference type="ARBA" id="ARBA00022833"/>
    </source>
</evidence>
<gene>
    <name evidence="5" type="ORF">N7494_001089</name>
</gene>
<protein>
    <recommendedName>
        <fullName evidence="4">MYND-type domain-containing protein</fullName>
    </recommendedName>
</protein>
<reference evidence="5 6" key="1">
    <citation type="journal article" date="2023" name="IMA Fungus">
        <title>Comparative genomic study of the Penicillium genus elucidates a diverse pangenome and 15 lateral gene transfer events.</title>
        <authorList>
            <person name="Petersen C."/>
            <person name="Sorensen T."/>
            <person name="Nielsen M.R."/>
            <person name="Sondergaard T.E."/>
            <person name="Sorensen J.L."/>
            <person name="Fitzpatrick D.A."/>
            <person name="Frisvad J.C."/>
            <person name="Nielsen K.L."/>
        </authorList>
    </citation>
    <scope>NUCLEOTIDE SEQUENCE [LARGE SCALE GENOMIC DNA]</scope>
    <source>
        <strain evidence="5 6">IBT 35679</strain>
    </source>
</reference>
<organism evidence="5 6">
    <name type="scientific">Penicillium frequentans</name>
    <dbReference type="NCBI Taxonomy" id="3151616"/>
    <lineage>
        <taxon>Eukaryota</taxon>
        <taxon>Fungi</taxon>
        <taxon>Dikarya</taxon>
        <taxon>Ascomycota</taxon>
        <taxon>Pezizomycotina</taxon>
        <taxon>Eurotiomycetes</taxon>
        <taxon>Eurotiomycetidae</taxon>
        <taxon>Eurotiales</taxon>
        <taxon>Aspergillaceae</taxon>
        <taxon>Penicillium</taxon>
    </lineage>
</organism>
<comment type="caution">
    <text evidence="5">The sequence shown here is derived from an EMBL/GenBank/DDBJ whole genome shotgun (WGS) entry which is preliminary data.</text>
</comment>
<name>A0AAD6D7F5_9EURO</name>
<keyword evidence="1" id="KW-0479">Metal-binding</keyword>
<dbReference type="SUPFAM" id="SSF144232">
    <property type="entry name" value="HIT/MYND zinc finger-like"/>
    <property type="match status" value="1"/>
</dbReference>
<keyword evidence="2" id="KW-0863">Zinc-finger</keyword>
<dbReference type="EMBL" id="JAQIZZ010000001">
    <property type="protein sequence ID" value="KAJ5557174.1"/>
    <property type="molecule type" value="Genomic_DNA"/>
</dbReference>
<evidence type="ECO:0000313" key="5">
    <source>
        <dbReference type="EMBL" id="KAJ5557174.1"/>
    </source>
</evidence>
<evidence type="ECO:0000259" key="4">
    <source>
        <dbReference type="PROSITE" id="PS01360"/>
    </source>
</evidence>
<keyword evidence="3" id="KW-0862">Zinc</keyword>
<evidence type="ECO:0000313" key="6">
    <source>
        <dbReference type="Proteomes" id="UP001220324"/>
    </source>
</evidence>
<dbReference type="GO" id="GO:0008270">
    <property type="term" value="F:zinc ion binding"/>
    <property type="evidence" value="ECO:0007669"/>
    <property type="project" value="UniProtKB-KW"/>
</dbReference>
<sequence>MSLVSQHLEAQRANITYGIQEEFNDEDPRNDVWGEDSDAAGDLPFPEEELPVYPGTVSGSTLTRDECQSCGRETYRHCEHCNRGWFCSQGCQDRMSLDHLAKCSARPITTADILFDDVLKDQIPNDEETCEAFGFSRCGHAREKSHLLGVYQGLFLYIRDPEISPVNLHKWQKKGMLVTKIIEKFSAVPENSRGGYFPWFLRNQHVLDNTKAVPRLQGEDNPILRAIAAARPCLELDDRDKDPLEFEPIEKRYCFIFYAITLDSSTPNPNWVELDLWYDFGFAVCADEHNERGLGALYTRLFGGTKSSREYDKSLGISPRSQSSLPTCSFDEFWRAWENGTMGSLFDKYGIDTRLGQLNGVPHLRHFMSFPVKKHGFRPSVWRLKHLLALNDNTPIQSFPKVKEAAEEYGLTSQLDTKTRMALRQFYGELIKAGDPLEVHRAKESGKLLEYAQSSLGVTDQKLRDVLRKLDSQSK</sequence>
<proteinExistence type="predicted"/>